<evidence type="ECO:0000313" key="2">
    <source>
        <dbReference type="EMBL" id="DAC74832.1"/>
    </source>
</evidence>
<evidence type="ECO:0000313" key="1">
    <source>
        <dbReference type="EMBL" id="DAC74709.1"/>
    </source>
</evidence>
<protein>
    <submittedName>
        <fullName evidence="1">Uncharacterized protein</fullName>
    </submittedName>
</protein>
<reference evidence="1" key="8">
    <citation type="journal article" date="2018" name="J. ISSAAS">
        <title>In Silico Identification of Three Types of Integrative and Conjugative Elements (ICEs) in Elizabethkingia anophelis Strains Isolated from Around the World.</title>
        <authorList>
            <person name="Xu J."/>
            <person name="Pei D."/>
            <person name="Nicholson A."/>
            <person name="Lan Y."/>
            <person name="Xia Q."/>
        </authorList>
    </citation>
    <scope>NUCLEOTIDE SEQUENCE</scope>
</reference>
<sequence length="46" mass="5440">MPNRYNSNRKSPANFMFLLSFNFSYDMVKNVLDFPVNSTGIYQRQS</sequence>
<reference evidence="1" key="2">
    <citation type="journal article" date="2014" name="PLoS ONE">
        <title>Insights from the genome annotation of Elizabethkingia anophelis from the malaria vector Anopheles gambiae.</title>
        <authorList>
            <person name="Kukutla P."/>
            <person name="Lindberg B.G."/>
            <person name="Pei D."/>
            <person name="Rayl M."/>
            <person name="Yu W."/>
            <person name="Steritz M."/>
            <person name="Faye I."/>
            <person name="Xu J."/>
        </authorList>
    </citation>
    <scope>NUCLEOTIDE SEQUENCE</scope>
</reference>
<reference evidence="1" key="7">
    <citation type="journal article" date="2017" name="Sci. Rep.">
        <title>Genomic features, phylogenetic relationships, and comparative genomics of Elizabethkingia anophelis strain EM361-97 isolated in Taiwan.</title>
        <authorList>
            <person name="Lin J.N."/>
            <person name="Lai C.H."/>
            <person name="Yang C.H."/>
            <person name="Huang Y.H."/>
            <person name="Lin H.H."/>
        </authorList>
    </citation>
    <scope>NUCLEOTIDE SEQUENCE</scope>
</reference>
<dbReference type="EMBL" id="BK010593">
    <property type="protein sequence ID" value="DAC74709.1"/>
    <property type="molecule type" value="Genomic_DNA"/>
</dbReference>
<proteinExistence type="predicted"/>
<reference evidence="1" key="4">
    <citation type="journal article" date="2016" name="Sci. Rep.">
        <title>Genomic epidemiology and global diversity of the emerging bacterial pathogen Elizabethkingia anophelis.</title>
        <authorList>
            <person name="Breurec S."/>
            <person name="Criscuolo A."/>
            <person name="Diancourt L."/>
            <person name="Rendueles O."/>
            <person name="Vandenbogaert M."/>
            <person name="Passet V."/>
            <person name="Caro V."/>
            <person name="Rocha E.P."/>
            <person name="Touchon M."/>
            <person name="Brisse S."/>
        </authorList>
    </citation>
    <scope>NUCLEOTIDE SEQUENCE</scope>
</reference>
<name>A0A455ZCY4_9FLAO</name>
<reference evidence="1" key="6">
    <citation type="journal article" date="2017" name="Nat. Commun.">
        <title>Evolutionary dynamics and genomic features of the Elizabethkingia anophelis 2015 to 2016 Wisconsin outbreak strain.</title>
        <authorList>
            <person name="Perrin A."/>
            <person name="Larsonneur E."/>
            <person name="Nicholson A.C."/>
            <person name="Edwards D.J."/>
            <person name="Gundlach K.M."/>
            <person name="Whitney A.M."/>
            <person name="Gulvik C.A."/>
            <person name="Bell M.E."/>
            <person name="Rendueles O."/>
            <person name="Cury J."/>
            <person name="Hugon P."/>
            <person name="Clermont D."/>
            <person name="Enouf V."/>
            <person name="Loparev V."/>
            <person name="Juieng P."/>
            <person name="Monson T."/>
            <person name="Warshauer D."/>
            <person name="Elbadawi L.I."/>
            <person name="Walters M.S."/>
            <person name="Crist M.B."/>
            <person name="Noble-Wang J."/>
            <person name="Borlaug G."/>
            <person name="Rocha E.P.C."/>
            <person name="Criscuolo A."/>
            <person name="Touchon M."/>
            <person name="Davis J.P."/>
            <person name="Holt K.E."/>
            <person name="McQuiston J.R."/>
            <person name="Brisse S."/>
        </authorList>
    </citation>
    <scope>NUCLEOTIDE SEQUENCE</scope>
</reference>
<gene>
    <name evidence="1" type="primary">ICEEaI(7)_NUH6_17780_17920</name>
    <name evidence="2" type="synonym">ICEEaI(7)_NUH11_60630_60490</name>
</gene>
<reference evidence="1" key="1">
    <citation type="journal article" date="2014" name="Genome Biol. Evol.">
        <title>Comparative genomic analysis of malaria mosquito vector-associated novel pathogen Elizabethkingia anophelis.</title>
        <authorList>
            <person name="Teo J."/>
            <person name="Tan S.Y."/>
            <person name="Liu Y."/>
            <person name="Tay M."/>
            <person name="Ding Y."/>
            <person name="Li Y."/>
            <person name="Kjelleberg S."/>
            <person name="Givskov M."/>
            <person name="Lin R.T."/>
            <person name="Yang L."/>
        </authorList>
    </citation>
    <scope>NUCLEOTIDE SEQUENCE</scope>
</reference>
<reference evidence="1" key="5">
    <citation type="journal article" date="2017" name="Genome Announc.">
        <title>Complete Circularized Genome Sequences of Four Strains of Elizabethkingia anophelis, Including Two Novel Strains Isolated from Wild-Caught Anopheles sinensis.</title>
        <authorList>
            <person name="Pei D."/>
            <person name="Nicholson A.C."/>
            <person name="Jiang J."/>
            <person name="Chen H."/>
            <person name="Whitney A.M."/>
            <person name="Villarma A."/>
            <person name="Bell M."/>
            <person name="Humrighouse B."/>
            <person name="Rowe L.A."/>
            <person name="Sheth M."/>
            <person name="Batra D."/>
            <person name="Juieng P."/>
            <person name="Loparev V.N."/>
            <person name="McQuiston J.R."/>
            <person name="Lan Y."/>
            <person name="Ma Y."/>
            <person name="Xu J."/>
        </authorList>
    </citation>
    <scope>NUCLEOTIDE SEQUENCE</scope>
</reference>
<reference evidence="1" key="3">
    <citation type="journal article" date="2016" name="Genome Announc.">
        <title>Complete Genome Sequences of Four Strains from the 2015-2016 Elizabethkingia anophelis Outbreak.</title>
        <authorList>
            <person name="Nicholson A.C."/>
            <person name="Whitney A.M."/>
            <person name="Emery B.D."/>
            <person name="Bell M.E."/>
            <person name="Gartin J.T."/>
            <person name="Humrighouse B.W."/>
            <person name="Loparev V.N."/>
            <person name="Batra D."/>
            <person name="Sheth M."/>
            <person name="Rowe L.A."/>
            <person name="Juieng P."/>
            <person name="Knipe K."/>
            <person name="Gulvik C."/>
            <person name="McQuiston J.R."/>
        </authorList>
    </citation>
    <scope>NUCLEOTIDE SEQUENCE</scope>
</reference>
<dbReference type="AlphaFoldDB" id="A0A455ZCY4"/>
<organism evidence="1">
    <name type="scientific">Elizabethkingia anophelis</name>
    <dbReference type="NCBI Taxonomy" id="1117645"/>
    <lineage>
        <taxon>Bacteria</taxon>
        <taxon>Pseudomonadati</taxon>
        <taxon>Bacteroidota</taxon>
        <taxon>Flavobacteriia</taxon>
        <taxon>Flavobacteriales</taxon>
        <taxon>Weeksellaceae</taxon>
        <taxon>Elizabethkingia</taxon>
    </lineage>
</organism>
<dbReference type="EMBL" id="BK010594">
    <property type="protein sequence ID" value="DAC74832.1"/>
    <property type="molecule type" value="Genomic_DNA"/>
</dbReference>
<accession>A0A455ZCY4</accession>